<feature type="active site" description="Charge relay system" evidence="9 10">
    <location>
        <position position="567"/>
    </location>
</feature>
<evidence type="ECO:0000313" key="16">
    <source>
        <dbReference type="EMBL" id="RVW64822.1"/>
    </source>
</evidence>
<keyword evidence="4 10" id="KW-0645">Protease</keyword>
<reference evidence="16 17" key="1">
    <citation type="journal article" date="2018" name="PLoS Genet.">
        <title>Population sequencing reveals clonal diversity and ancestral inbreeding in the grapevine cultivar Chardonnay.</title>
        <authorList>
            <person name="Roach M.J."/>
            <person name="Johnson D.L."/>
            <person name="Bohlmann J."/>
            <person name="van Vuuren H.J."/>
            <person name="Jones S.J."/>
            <person name="Pretorius I.S."/>
            <person name="Schmidt S.A."/>
            <person name="Borneman A.R."/>
        </authorList>
    </citation>
    <scope>NUCLEOTIDE SEQUENCE [LARGE SCALE GENOMIC DNA]</scope>
    <source>
        <strain evidence="17">cv. Chardonnay</strain>
        <tissue evidence="16">Leaf</tissue>
    </source>
</reference>
<dbReference type="Pfam" id="PF00082">
    <property type="entry name" value="Peptidase_S8"/>
    <property type="match status" value="1"/>
</dbReference>
<dbReference type="Gene3D" id="3.30.70.80">
    <property type="entry name" value="Peptidase S8 propeptide/proteinase inhibitor I9"/>
    <property type="match status" value="1"/>
</dbReference>
<feature type="active site" description="Charge relay system" evidence="9 10">
    <location>
        <position position="154"/>
    </location>
</feature>
<dbReference type="InterPro" id="IPR000209">
    <property type="entry name" value="Peptidase_S8/S53_dom"/>
</dbReference>
<dbReference type="InterPro" id="IPR045051">
    <property type="entry name" value="SBT"/>
</dbReference>
<evidence type="ECO:0000256" key="9">
    <source>
        <dbReference type="PIRSR" id="PIRSR615500-1"/>
    </source>
</evidence>
<dbReference type="PROSITE" id="PS00138">
    <property type="entry name" value="SUBTILASE_SER"/>
    <property type="match status" value="1"/>
</dbReference>
<keyword evidence="8" id="KW-0325">Glycoprotein</keyword>
<dbReference type="FunFam" id="3.40.50.200:FF:000006">
    <property type="entry name" value="Subtilisin-like protease SBT1.5"/>
    <property type="match status" value="1"/>
</dbReference>
<dbReference type="SUPFAM" id="SSF52025">
    <property type="entry name" value="PA domain"/>
    <property type="match status" value="1"/>
</dbReference>
<dbReference type="GO" id="GO:0048731">
    <property type="term" value="P:system development"/>
    <property type="evidence" value="ECO:0007669"/>
    <property type="project" value="UniProtKB-ARBA"/>
</dbReference>
<evidence type="ECO:0000259" key="14">
    <source>
        <dbReference type="Pfam" id="PF05922"/>
    </source>
</evidence>
<dbReference type="FunFam" id="3.50.30.30:FF:000005">
    <property type="entry name" value="subtilisin-like protease SBT1.5"/>
    <property type="match status" value="1"/>
</dbReference>
<keyword evidence="5 11" id="KW-0732">Signal</keyword>
<evidence type="ECO:0000256" key="8">
    <source>
        <dbReference type="ARBA" id="ARBA00023180"/>
    </source>
</evidence>
<feature type="active site" description="Charge relay system" evidence="9 10">
    <location>
        <position position="225"/>
    </location>
</feature>
<feature type="domain" description="Inhibitor I9" evidence="14">
    <location>
        <begin position="30"/>
        <end position="118"/>
    </location>
</feature>
<dbReference type="SUPFAM" id="SSF52743">
    <property type="entry name" value="Subtilisin-like"/>
    <property type="match status" value="1"/>
</dbReference>
<evidence type="ECO:0000256" key="1">
    <source>
        <dbReference type="ARBA" id="ARBA00004613"/>
    </source>
</evidence>
<dbReference type="InterPro" id="IPR034197">
    <property type="entry name" value="Peptidases_S8_3"/>
</dbReference>
<dbReference type="AlphaFoldDB" id="A0A438FXY4"/>
<dbReference type="PANTHER" id="PTHR10795">
    <property type="entry name" value="PROPROTEIN CONVERTASE SUBTILISIN/KEXIN"/>
    <property type="match status" value="1"/>
</dbReference>
<dbReference type="PROSITE" id="PS51892">
    <property type="entry name" value="SUBTILASE"/>
    <property type="match status" value="1"/>
</dbReference>
<dbReference type="EMBL" id="QGNW01000702">
    <property type="protein sequence ID" value="RVW64822.1"/>
    <property type="molecule type" value="Genomic_DNA"/>
</dbReference>
<dbReference type="InterPro" id="IPR037045">
    <property type="entry name" value="S8pro/Inhibitor_I9_sf"/>
</dbReference>
<gene>
    <name evidence="16" type="primary">SBT1.5_0</name>
    <name evidence="16" type="ORF">CK203_051985</name>
</gene>
<keyword evidence="7 10" id="KW-0720">Serine protease</keyword>
<dbReference type="GO" id="GO:0004252">
    <property type="term" value="F:serine-type endopeptidase activity"/>
    <property type="evidence" value="ECO:0007669"/>
    <property type="project" value="UniProtKB-UniRule"/>
</dbReference>
<dbReference type="PRINTS" id="PR00723">
    <property type="entry name" value="SUBTILISIN"/>
</dbReference>
<dbReference type="InterPro" id="IPR010259">
    <property type="entry name" value="S8pro/Inhibitor_I9"/>
</dbReference>
<comment type="subcellular location">
    <subcellularLocation>
        <location evidence="1">Secreted</location>
    </subcellularLocation>
</comment>
<evidence type="ECO:0000256" key="6">
    <source>
        <dbReference type="ARBA" id="ARBA00022801"/>
    </source>
</evidence>
<keyword evidence="6 10" id="KW-0378">Hydrolase</keyword>
<accession>A0A438FXY4</accession>
<keyword evidence="3" id="KW-0964">Secreted</keyword>
<feature type="signal peptide" evidence="11">
    <location>
        <begin position="1"/>
        <end position="22"/>
    </location>
</feature>
<feature type="domain" description="Subtilisin-like protease fibronectin type-III" evidence="15">
    <location>
        <begin position="682"/>
        <end position="782"/>
    </location>
</feature>
<dbReference type="Gene3D" id="3.40.50.200">
    <property type="entry name" value="Peptidase S8/S53 domain"/>
    <property type="match status" value="1"/>
</dbReference>
<dbReference type="FunFam" id="3.30.70.80:FF:000003">
    <property type="entry name" value="Subtilisin-like protease SBT1.9"/>
    <property type="match status" value="1"/>
</dbReference>
<dbReference type="InterPro" id="IPR003137">
    <property type="entry name" value="PA_domain"/>
</dbReference>
<feature type="chain" id="PRO_5019358067" evidence="11">
    <location>
        <begin position="23"/>
        <end position="784"/>
    </location>
</feature>
<dbReference type="SUPFAM" id="SSF54897">
    <property type="entry name" value="Protease propeptides/inhibitors"/>
    <property type="match status" value="1"/>
</dbReference>
<dbReference type="InterPro" id="IPR041469">
    <property type="entry name" value="Subtilisin-like_FN3"/>
</dbReference>
<dbReference type="InterPro" id="IPR046450">
    <property type="entry name" value="PA_dom_sf"/>
</dbReference>
<evidence type="ECO:0000259" key="13">
    <source>
        <dbReference type="Pfam" id="PF02225"/>
    </source>
</evidence>
<evidence type="ECO:0000259" key="15">
    <source>
        <dbReference type="Pfam" id="PF17766"/>
    </source>
</evidence>
<dbReference type="Gene3D" id="2.60.40.2310">
    <property type="match status" value="1"/>
</dbReference>
<evidence type="ECO:0000256" key="4">
    <source>
        <dbReference type="ARBA" id="ARBA00022670"/>
    </source>
</evidence>
<name>A0A438FXY4_VITVI</name>
<dbReference type="Gene3D" id="3.50.30.30">
    <property type="match status" value="1"/>
</dbReference>
<dbReference type="InterPro" id="IPR023828">
    <property type="entry name" value="Peptidase_S8_Ser-AS"/>
</dbReference>
<proteinExistence type="inferred from homology"/>
<dbReference type="GO" id="GO:0006508">
    <property type="term" value="P:proteolysis"/>
    <property type="evidence" value="ECO:0007669"/>
    <property type="project" value="UniProtKB-KW"/>
</dbReference>
<evidence type="ECO:0000256" key="10">
    <source>
        <dbReference type="PROSITE-ProRule" id="PRU01240"/>
    </source>
</evidence>
<comment type="similarity">
    <text evidence="2 10">Belongs to the peptidase S8 family.</text>
</comment>
<dbReference type="GO" id="GO:0005576">
    <property type="term" value="C:extracellular region"/>
    <property type="evidence" value="ECO:0007669"/>
    <property type="project" value="UniProtKB-SubCell"/>
</dbReference>
<dbReference type="Proteomes" id="UP000288805">
    <property type="component" value="Unassembled WGS sequence"/>
</dbReference>
<evidence type="ECO:0000313" key="17">
    <source>
        <dbReference type="Proteomes" id="UP000288805"/>
    </source>
</evidence>
<feature type="domain" description="Peptidase S8/S53" evidence="12">
    <location>
        <begin position="145"/>
        <end position="606"/>
    </location>
</feature>
<evidence type="ECO:0000256" key="7">
    <source>
        <dbReference type="ARBA" id="ARBA00022825"/>
    </source>
</evidence>
<evidence type="ECO:0000259" key="12">
    <source>
        <dbReference type="Pfam" id="PF00082"/>
    </source>
</evidence>
<evidence type="ECO:0000256" key="2">
    <source>
        <dbReference type="ARBA" id="ARBA00011073"/>
    </source>
</evidence>
<evidence type="ECO:0000256" key="11">
    <source>
        <dbReference type="SAM" id="SignalP"/>
    </source>
</evidence>
<dbReference type="InterPro" id="IPR036852">
    <property type="entry name" value="Peptidase_S8/S53_dom_sf"/>
</dbReference>
<evidence type="ECO:0000256" key="3">
    <source>
        <dbReference type="ARBA" id="ARBA00022525"/>
    </source>
</evidence>
<dbReference type="Pfam" id="PF17766">
    <property type="entry name" value="fn3_6"/>
    <property type="match status" value="1"/>
</dbReference>
<dbReference type="Pfam" id="PF02225">
    <property type="entry name" value="PA"/>
    <property type="match status" value="1"/>
</dbReference>
<dbReference type="Pfam" id="PF05922">
    <property type="entry name" value="Inhibitor_I9"/>
    <property type="match status" value="1"/>
</dbReference>
<dbReference type="CDD" id="cd02120">
    <property type="entry name" value="PA_subtilisin_like"/>
    <property type="match status" value="1"/>
</dbReference>
<comment type="caution">
    <text evidence="16">The sequence shown here is derived from an EMBL/GenBank/DDBJ whole genome shotgun (WGS) entry which is preliminary data.</text>
</comment>
<evidence type="ECO:0000256" key="5">
    <source>
        <dbReference type="ARBA" id="ARBA00022729"/>
    </source>
</evidence>
<protein>
    <submittedName>
        <fullName evidence="16">Subtilisin-like protease SBT1.5</fullName>
    </submittedName>
</protein>
<sequence>MSLLGSLVLIVFLSFSVVSIEANFEKAHAFIVRVQNDLKPPEFSGVEHWYSSTLRSLSSNPLASENLTTVPKGLKSDFIHVYRTVFHGFSAKLTAQQVDELKKRPEILGVFPDQLRQLLTTRSPQFLGLGKTVMPNGLISESDSGSKVIIGVLDTGIWPERRSFHDAGLADVPSKWKGECTEGEKFSKKLCNKKLVGARYFIDGYETIGGSTTGVIRSARDTDGHGTHTASTAAGRTVSNASLLGFASGTAGGIASKARIAVYKVCWHDGCADSDILAGIDKAVEDGVDVISSSIGGPPIPDYEDPIAIGAFGAMEHGVFVSAAAGNSGPSESSVTNIAPWITTVGASSIDRRFPADLLLGNGSIINGSSLYNGGPLPTKKLPLIYGGEAAAEPRRPDAKLVRSGSPAAFCIPGSLSPKLVRGKIVLCDRGMSARAAKSLVVKEAGGVGVIVANVEPEGGNIIADAHLIPGLAITQWGGDLVRDYISSTKTPEATIVFRGTQVGVKPAPVVASFSSRGPSYGSPYIFKPDMVAPGVNILAAWPDGLSPTELSTDPRRTKFNILSGTSMSCPHVSGLAALLKGAHPDWSPGAIRSALMTTAYTHDQEGKPLLDDTDYKEATVFVMGAGHVDPEKATDPGLIYNMTVEDYVSFMCASGFSSDSIKVITRRRVICSESQKLHPWDINYPIISVSLDPSTKSKTRLTVTRTVTHVGNSGSKYSVTVRRPKGIAVSVDPKSIEFKKKGEKQSYKVEISVDEGGEDGAVIGSLSWTDGKHRVTSLIVVNI</sequence>
<dbReference type="InterPro" id="IPR015500">
    <property type="entry name" value="Peptidase_S8_subtilisin-rel"/>
</dbReference>
<organism evidence="16 17">
    <name type="scientific">Vitis vinifera</name>
    <name type="common">Grape</name>
    <dbReference type="NCBI Taxonomy" id="29760"/>
    <lineage>
        <taxon>Eukaryota</taxon>
        <taxon>Viridiplantae</taxon>
        <taxon>Streptophyta</taxon>
        <taxon>Embryophyta</taxon>
        <taxon>Tracheophyta</taxon>
        <taxon>Spermatophyta</taxon>
        <taxon>Magnoliopsida</taxon>
        <taxon>eudicotyledons</taxon>
        <taxon>Gunneridae</taxon>
        <taxon>Pentapetalae</taxon>
        <taxon>rosids</taxon>
        <taxon>Vitales</taxon>
        <taxon>Vitaceae</taxon>
        <taxon>Viteae</taxon>
        <taxon>Vitis</taxon>
    </lineage>
</organism>
<feature type="domain" description="PA" evidence="13">
    <location>
        <begin position="400"/>
        <end position="476"/>
    </location>
</feature>
<dbReference type="CDD" id="cd04852">
    <property type="entry name" value="Peptidases_S8_3"/>
    <property type="match status" value="1"/>
</dbReference>